<name>A0A4Q0M8M8_9SPHI</name>
<dbReference type="Gene3D" id="1.10.540.10">
    <property type="entry name" value="Acyl-CoA dehydrogenase/oxidase, N-terminal domain"/>
    <property type="match status" value="1"/>
</dbReference>
<dbReference type="EMBL" id="RXOC01000007">
    <property type="protein sequence ID" value="RXF69405.1"/>
    <property type="molecule type" value="Genomic_DNA"/>
</dbReference>
<dbReference type="PANTHER" id="PTHR43884:SF12">
    <property type="entry name" value="ISOVALERYL-COA DEHYDROGENASE, MITOCHONDRIAL-RELATED"/>
    <property type="match status" value="1"/>
</dbReference>
<dbReference type="Pfam" id="PF00441">
    <property type="entry name" value="Acyl-CoA_dh_1"/>
    <property type="match status" value="1"/>
</dbReference>
<feature type="domain" description="Acyl-CoA dehydrogenase/oxidase C-terminal" evidence="6">
    <location>
        <begin position="234"/>
        <end position="383"/>
    </location>
</feature>
<dbReference type="CDD" id="cd00567">
    <property type="entry name" value="ACAD"/>
    <property type="match status" value="1"/>
</dbReference>
<dbReference type="InterPro" id="IPR006091">
    <property type="entry name" value="Acyl-CoA_Oxase/DH_mid-dom"/>
</dbReference>
<evidence type="ECO:0000256" key="3">
    <source>
        <dbReference type="ARBA" id="ARBA00022630"/>
    </source>
</evidence>
<keyword evidence="4 5" id="KW-0274">FAD</keyword>
<dbReference type="GO" id="GO:0050660">
    <property type="term" value="F:flavin adenine dinucleotide binding"/>
    <property type="evidence" value="ECO:0007669"/>
    <property type="project" value="InterPro"/>
</dbReference>
<comment type="caution">
    <text evidence="9">The sequence shown here is derived from an EMBL/GenBank/DDBJ whole genome shotgun (WGS) entry which is preliminary data.</text>
</comment>
<dbReference type="InterPro" id="IPR013786">
    <property type="entry name" value="AcylCoA_DH/ox_N"/>
</dbReference>
<evidence type="ECO:0000256" key="4">
    <source>
        <dbReference type="ARBA" id="ARBA00022827"/>
    </source>
</evidence>
<reference evidence="9 10" key="1">
    <citation type="submission" date="2018-12" db="EMBL/GenBank/DDBJ databases">
        <title>The Draft Genome Sequence of the Soil Bacterium Pedobacter tournemirensis R1.</title>
        <authorList>
            <person name="He J."/>
        </authorList>
    </citation>
    <scope>NUCLEOTIDE SEQUENCE [LARGE SCALE GENOMIC DNA]</scope>
    <source>
        <strain evidence="9 10">R1</strain>
    </source>
</reference>
<gene>
    <name evidence="9" type="ORF">EKH83_12035</name>
</gene>
<evidence type="ECO:0000256" key="2">
    <source>
        <dbReference type="ARBA" id="ARBA00009347"/>
    </source>
</evidence>
<feature type="domain" description="Acyl-CoA dehydrogenase/oxidase N-terminal" evidence="8">
    <location>
        <begin position="31"/>
        <end position="116"/>
    </location>
</feature>
<keyword evidence="3 5" id="KW-0285">Flavoprotein</keyword>
<protein>
    <submittedName>
        <fullName evidence="9">Acyl-CoA dehydrogenase</fullName>
    </submittedName>
</protein>
<feature type="domain" description="Acyl-CoA oxidase/dehydrogenase middle" evidence="7">
    <location>
        <begin position="124"/>
        <end position="216"/>
    </location>
</feature>
<dbReference type="InterPro" id="IPR009075">
    <property type="entry name" value="AcylCo_DH/oxidase_C"/>
</dbReference>
<dbReference type="InterPro" id="IPR009100">
    <property type="entry name" value="AcylCoA_DH/oxidase_NM_dom_sf"/>
</dbReference>
<dbReference type="Proteomes" id="UP000290848">
    <property type="component" value="Unassembled WGS sequence"/>
</dbReference>
<dbReference type="RefSeq" id="WP_128769677.1">
    <property type="nucleotide sequence ID" value="NZ_RXOC01000007.1"/>
</dbReference>
<dbReference type="Pfam" id="PF02771">
    <property type="entry name" value="Acyl-CoA_dh_N"/>
    <property type="match status" value="1"/>
</dbReference>
<evidence type="ECO:0000259" key="7">
    <source>
        <dbReference type="Pfam" id="PF02770"/>
    </source>
</evidence>
<comment type="similarity">
    <text evidence="2 5">Belongs to the acyl-CoA dehydrogenase family.</text>
</comment>
<organism evidence="9 10">
    <name type="scientific">Arcticibacter tournemirensis</name>
    <dbReference type="NCBI Taxonomy" id="699437"/>
    <lineage>
        <taxon>Bacteria</taxon>
        <taxon>Pseudomonadati</taxon>
        <taxon>Bacteroidota</taxon>
        <taxon>Sphingobacteriia</taxon>
        <taxon>Sphingobacteriales</taxon>
        <taxon>Sphingobacteriaceae</taxon>
        <taxon>Arcticibacter</taxon>
    </lineage>
</organism>
<evidence type="ECO:0000256" key="1">
    <source>
        <dbReference type="ARBA" id="ARBA00001974"/>
    </source>
</evidence>
<evidence type="ECO:0000313" key="10">
    <source>
        <dbReference type="Proteomes" id="UP000290848"/>
    </source>
</evidence>
<dbReference type="InterPro" id="IPR046373">
    <property type="entry name" value="Acyl-CoA_Oxase/DH_mid-dom_sf"/>
</dbReference>
<sequence>MILTNIEFSEFIKDFETTLKQLFREKGDINQLSLERGLPPSIMTEIMSKTPLAVAIPEQYGGRGSIVKECLGLLAAASYESLSLSLIFGINIALFLEPVSKYANEVVKKDIFDRFLKNQNMGGLMITEPDYGSDALNMKTINREVENGFQIKGTKHWQGLTGAADYWLITSRKENSNGELGRDIDFFICDVSQPKQQVVVEEYFDNLGLYMIPYGRNILDLEVPREYKLEPETTGIKMMLDVLHRSRMQFPGMGMGFIKRMLDEAINHCSNRIVGAGNLLSMDQVQFQISRIQSAFTICSAMCARSSEISGIEHNLAAEGLEANSMKAVVTDLMQESSQMLLQLSGANGYKITHIGGRGVMDSRPFQIFEGSNEMLYAQIAEMVTRQMKKQKLSNVFDFLKDFKRTADACLYFKNDLNFNIDNNIPQRKLVDLGKIVSRIICAGYVVDLANKGFRADLADNCITSVRQEVSALVCSFKFSNTVNIIEDYTGNSSWMEFV</sequence>
<dbReference type="GO" id="GO:0003995">
    <property type="term" value="F:acyl-CoA dehydrogenase activity"/>
    <property type="evidence" value="ECO:0007669"/>
    <property type="project" value="TreeGrafter"/>
</dbReference>
<dbReference type="Gene3D" id="2.40.110.10">
    <property type="entry name" value="Butyryl-CoA Dehydrogenase, subunit A, domain 2"/>
    <property type="match status" value="1"/>
</dbReference>
<dbReference type="SUPFAM" id="SSF47203">
    <property type="entry name" value="Acyl-CoA dehydrogenase C-terminal domain-like"/>
    <property type="match status" value="1"/>
</dbReference>
<keyword evidence="5" id="KW-0560">Oxidoreductase</keyword>
<dbReference type="InterPro" id="IPR037069">
    <property type="entry name" value="AcylCoA_DH/ox_N_sf"/>
</dbReference>
<dbReference type="SUPFAM" id="SSF56645">
    <property type="entry name" value="Acyl-CoA dehydrogenase NM domain-like"/>
    <property type="match status" value="1"/>
</dbReference>
<comment type="cofactor">
    <cofactor evidence="1 5">
        <name>FAD</name>
        <dbReference type="ChEBI" id="CHEBI:57692"/>
    </cofactor>
</comment>
<dbReference type="AlphaFoldDB" id="A0A4Q0M8M8"/>
<dbReference type="Pfam" id="PF02770">
    <property type="entry name" value="Acyl-CoA_dh_M"/>
    <property type="match status" value="1"/>
</dbReference>
<evidence type="ECO:0000313" key="9">
    <source>
        <dbReference type="EMBL" id="RXF69405.1"/>
    </source>
</evidence>
<accession>A0A4Q0M8M8</accession>
<proteinExistence type="inferred from homology"/>
<evidence type="ECO:0000259" key="8">
    <source>
        <dbReference type="Pfam" id="PF02771"/>
    </source>
</evidence>
<dbReference type="Gene3D" id="1.20.140.10">
    <property type="entry name" value="Butyryl-CoA Dehydrogenase, subunit A, domain 3"/>
    <property type="match status" value="1"/>
</dbReference>
<evidence type="ECO:0000256" key="5">
    <source>
        <dbReference type="RuleBase" id="RU362125"/>
    </source>
</evidence>
<dbReference type="InterPro" id="IPR036250">
    <property type="entry name" value="AcylCo_DH-like_C"/>
</dbReference>
<evidence type="ECO:0000259" key="6">
    <source>
        <dbReference type="Pfam" id="PF00441"/>
    </source>
</evidence>
<dbReference type="PANTHER" id="PTHR43884">
    <property type="entry name" value="ACYL-COA DEHYDROGENASE"/>
    <property type="match status" value="1"/>
</dbReference>